<keyword evidence="4" id="KW-1185">Reference proteome</keyword>
<dbReference type="PROSITE" id="PS50020">
    <property type="entry name" value="WW_DOMAIN_2"/>
    <property type="match status" value="1"/>
</dbReference>
<dbReference type="SUPFAM" id="SSF51045">
    <property type="entry name" value="WW domain"/>
    <property type="match status" value="1"/>
</dbReference>
<dbReference type="InterPro" id="IPR036020">
    <property type="entry name" value="WW_dom_sf"/>
</dbReference>
<dbReference type="AlphaFoldDB" id="A0AAD2G1E1"/>
<name>A0AAD2G1E1_9STRA</name>
<gene>
    <name evidence="3" type="ORF">CYCCA115_LOCUS18085</name>
</gene>
<comment type="caution">
    <text evidence="3">The sequence shown here is derived from an EMBL/GenBank/DDBJ whole genome shotgun (WGS) entry which is preliminary data.</text>
</comment>
<sequence length="83" mass="9564">MEKKIRDVPEGFEQYSDPKTGKKYLYNATTKETRWVEDKTPEWAKKDKTAETLLKKTDGGEKIFKGSGDLANPITNMDHMPKK</sequence>
<evidence type="ECO:0000313" key="3">
    <source>
        <dbReference type="EMBL" id="CAJ1959666.1"/>
    </source>
</evidence>
<evidence type="ECO:0000256" key="1">
    <source>
        <dbReference type="SAM" id="MobiDB-lite"/>
    </source>
</evidence>
<protein>
    <recommendedName>
        <fullName evidence="2">WW domain-containing protein</fullName>
    </recommendedName>
</protein>
<feature type="domain" description="WW" evidence="2">
    <location>
        <begin position="6"/>
        <end position="40"/>
    </location>
</feature>
<organism evidence="3 4">
    <name type="scientific">Cylindrotheca closterium</name>
    <dbReference type="NCBI Taxonomy" id="2856"/>
    <lineage>
        <taxon>Eukaryota</taxon>
        <taxon>Sar</taxon>
        <taxon>Stramenopiles</taxon>
        <taxon>Ochrophyta</taxon>
        <taxon>Bacillariophyta</taxon>
        <taxon>Bacillariophyceae</taxon>
        <taxon>Bacillariophycidae</taxon>
        <taxon>Bacillariales</taxon>
        <taxon>Bacillariaceae</taxon>
        <taxon>Cylindrotheca</taxon>
    </lineage>
</organism>
<feature type="region of interest" description="Disordered" evidence="1">
    <location>
        <begin position="61"/>
        <end position="83"/>
    </location>
</feature>
<evidence type="ECO:0000313" key="4">
    <source>
        <dbReference type="Proteomes" id="UP001295423"/>
    </source>
</evidence>
<proteinExistence type="predicted"/>
<dbReference type="Gene3D" id="2.20.70.10">
    <property type="match status" value="1"/>
</dbReference>
<reference evidence="3" key="1">
    <citation type="submission" date="2023-08" db="EMBL/GenBank/DDBJ databases">
        <authorList>
            <person name="Audoor S."/>
            <person name="Bilcke G."/>
        </authorList>
    </citation>
    <scope>NUCLEOTIDE SEQUENCE</scope>
</reference>
<dbReference type="InterPro" id="IPR001202">
    <property type="entry name" value="WW_dom"/>
</dbReference>
<dbReference type="EMBL" id="CAKOGP040002014">
    <property type="protein sequence ID" value="CAJ1959666.1"/>
    <property type="molecule type" value="Genomic_DNA"/>
</dbReference>
<evidence type="ECO:0000259" key="2">
    <source>
        <dbReference type="PROSITE" id="PS50020"/>
    </source>
</evidence>
<dbReference type="Proteomes" id="UP001295423">
    <property type="component" value="Unassembled WGS sequence"/>
</dbReference>
<accession>A0AAD2G1E1</accession>